<dbReference type="GO" id="GO:0046653">
    <property type="term" value="P:tetrahydrofolate metabolic process"/>
    <property type="evidence" value="ECO:0007669"/>
    <property type="project" value="TreeGrafter"/>
</dbReference>
<dbReference type="PROSITE" id="PS50972">
    <property type="entry name" value="PTERIN_BINDING"/>
    <property type="match status" value="1"/>
</dbReference>
<dbReference type="NCBIfam" id="TIGR02082">
    <property type="entry name" value="metH"/>
    <property type="match status" value="1"/>
</dbReference>
<dbReference type="PROSITE" id="PS50970">
    <property type="entry name" value="HCY"/>
    <property type="match status" value="1"/>
</dbReference>
<keyword evidence="14" id="KW-0486">Methionine biosynthesis</keyword>
<evidence type="ECO:0000256" key="2">
    <source>
        <dbReference type="ARBA" id="ARBA00001956"/>
    </source>
</evidence>
<dbReference type="PANTHER" id="PTHR45833:SF1">
    <property type="entry name" value="METHIONINE SYNTHASE"/>
    <property type="match status" value="1"/>
</dbReference>
<dbReference type="SUPFAM" id="SSF47644">
    <property type="entry name" value="Methionine synthase domain"/>
    <property type="match status" value="1"/>
</dbReference>
<dbReference type="InterPro" id="IPR003726">
    <property type="entry name" value="HCY_dom"/>
</dbReference>
<evidence type="ECO:0000256" key="8">
    <source>
        <dbReference type="ARBA" id="ARBA00022628"/>
    </source>
</evidence>
<dbReference type="CDD" id="cd00740">
    <property type="entry name" value="MeTr"/>
    <property type="match status" value="1"/>
</dbReference>
<keyword evidence="10" id="KW-0949">S-adenosyl-L-methionine</keyword>
<evidence type="ECO:0000256" key="6">
    <source>
        <dbReference type="ARBA" id="ARBA00022603"/>
    </source>
</evidence>
<dbReference type="InterPro" id="IPR037010">
    <property type="entry name" value="VitB12-dep_Met_synth_activ_sf"/>
</dbReference>
<evidence type="ECO:0000256" key="9">
    <source>
        <dbReference type="ARBA" id="ARBA00022679"/>
    </source>
</evidence>
<keyword evidence="8" id="KW-0846">Cobalamin</keyword>
<evidence type="ECO:0000256" key="10">
    <source>
        <dbReference type="ARBA" id="ARBA00022691"/>
    </source>
</evidence>
<dbReference type="EC" id="2.1.1.13" evidence="5"/>
<dbReference type="InterPro" id="IPR036589">
    <property type="entry name" value="HCY_dom_sf"/>
</dbReference>
<dbReference type="FunFam" id="1.10.1240.10:FF:000001">
    <property type="entry name" value="Methionine synthase"/>
    <property type="match status" value="1"/>
</dbReference>
<feature type="domain" description="AdoMet activation" evidence="19">
    <location>
        <begin position="890"/>
        <end position="1258"/>
    </location>
</feature>
<dbReference type="GO" id="GO:0005829">
    <property type="term" value="C:cytosol"/>
    <property type="evidence" value="ECO:0007669"/>
    <property type="project" value="TreeGrafter"/>
</dbReference>
<evidence type="ECO:0000259" key="17">
    <source>
        <dbReference type="PROSITE" id="PS50970"/>
    </source>
</evidence>
<sequence>MDRSKYNLVVGLLNKKILVLDGAMGTMIQRRGLTEEDYRGERFAKYYRSLKGNNDLLSITRADVIADIHREYFEAGADIVSTNTFNANAISMADYGMEGLVYELNFAGAELAANVAKEYPGKLVAGSMGPTNRTASMSADVNDPGSRGVTFDELAEAYAEQARGLIDGGVDILLVETVFDTLNAKAALFGIDKVFLEKDIFLPVMVSGTITDASGRTLTGQTLEAFLVSISHFPLLSTGLNCALGAEQLRPFIREISEKSPFFVSAHPNAGLPNEFGGYDQSAAYMASIAEDFVKSGWINIIGGCCGTTPDHIREIAKVAARYSPRVVPELPPVTRLSGLEVLEIRPESNFINVGERTNVSGSKKFARLIREERYSEALAVAREQVEGGAQVIDICMDEAMLDSERAMVKFVNLIMSEPDISRLPLMLDSSRWEVLESGLKCVQGKSVVNSISLKEGEELFLERANLIRRYGASAVVMLFDERGQADTFERRKEVAERSYRLLVDKIGFPPEDIIFDPNVLAIATGIEEHSNYAVDFIKTTAWIKENLPYAKVSGGISNLSFSFRGMDRIREAMHSVFLYHAIKAGLDMGIVNPGMLQVYSEIPDDLLKLTEDVVLNRRKDATERLIRYAEMSKDEAGAKMGVKKSDWRDLPVVERVRHSLVKGIDDHIDEDILEARTLFSRSIEVIEGPLMGGMNEVGDLFGAGKMFLPQVVKSARVMKRAVAVLEPYIQKESREGESRSAGKLLLATVKGDVHDIGKNIVSVVLSCNNYEIVDLGVMVPAEKIIERALEVGADAIGLSGLITPSLEEMVNVAQELERREIKLPLLVGGATTSEVHAAVKIATKYSGSVVHVKDASKAAGVLSSLLGNSSSDYIAEMRRRYEIIREQHSSSAKRDNYISLESARANKFIWDGWVAPPPVKPGLQEFHNIDFDSVVRYIDWTFFFFAWKMSGRYPAILEDPIKGAEAKKLMADALIYLEEMKHKNLVSIDGVCGVFPAVSLGDDIEVWPADAGSTAGREAAAAAAASGLRAGAASGPAPLRLCFLRNQEKKQDAPNLSLADFIAPARSDGQAAGGAPGTTGRLAAPARLAAPDHLGAFVVTARLDEQRCAAYKEDDYASIMIKILADRLAEAAAEWIHHKMRSEIWAFSPSESLSLEQMFKADYQGIRPAPGYPACPEHTEKGKLFSLLEAQKRIGVSLTESFTMVPAASVSAYVFAHPKSAYFNVGKIGDDQLRDYANRKGMTPEEAAIWLTPNMNN</sequence>
<evidence type="ECO:0000256" key="11">
    <source>
        <dbReference type="ARBA" id="ARBA00022723"/>
    </source>
</evidence>
<dbReference type="InterPro" id="IPR036724">
    <property type="entry name" value="Cobalamin-bd_sf"/>
</dbReference>
<evidence type="ECO:0000256" key="4">
    <source>
        <dbReference type="ARBA" id="ARBA00010398"/>
    </source>
</evidence>
<dbReference type="InterPro" id="IPR003759">
    <property type="entry name" value="Cbl-bd_cap"/>
</dbReference>
<dbReference type="AlphaFoldDB" id="A0A644W4I0"/>
<dbReference type="FunFam" id="3.20.20.330:FF:000001">
    <property type="entry name" value="Methionine synthase"/>
    <property type="match status" value="1"/>
</dbReference>
<keyword evidence="9 22" id="KW-0808">Transferase</keyword>
<proteinExistence type="inferred from homology"/>
<dbReference type="Pfam" id="PF02574">
    <property type="entry name" value="S-methyl_trans"/>
    <property type="match status" value="1"/>
</dbReference>
<dbReference type="InterPro" id="IPR006158">
    <property type="entry name" value="Cobalamin-bd"/>
</dbReference>
<feature type="domain" description="Pterin-binding" evidence="18">
    <location>
        <begin position="351"/>
        <end position="616"/>
    </location>
</feature>
<keyword evidence="6 22" id="KW-0489">Methyltransferase</keyword>
<dbReference type="InterPro" id="IPR000489">
    <property type="entry name" value="Pterin-binding_dom"/>
</dbReference>
<evidence type="ECO:0000259" key="20">
    <source>
        <dbReference type="PROSITE" id="PS51332"/>
    </source>
</evidence>
<dbReference type="SMART" id="SM01018">
    <property type="entry name" value="B12-binding_2"/>
    <property type="match status" value="1"/>
</dbReference>
<dbReference type="Gene3D" id="3.10.196.10">
    <property type="entry name" value="Vitamin B12-dependent methionine synthase, activation domain"/>
    <property type="match status" value="1"/>
</dbReference>
<feature type="domain" description="B12-binding" evidence="20">
    <location>
        <begin position="742"/>
        <end position="877"/>
    </location>
</feature>
<evidence type="ECO:0000259" key="19">
    <source>
        <dbReference type="PROSITE" id="PS50974"/>
    </source>
</evidence>
<comment type="cofactor">
    <cofactor evidence="1">
        <name>Zn(2+)</name>
        <dbReference type="ChEBI" id="CHEBI:29105"/>
    </cofactor>
</comment>
<dbReference type="FunFam" id="3.20.20.20:FF:000002">
    <property type="entry name" value="Methionine synthase"/>
    <property type="match status" value="1"/>
</dbReference>
<evidence type="ECO:0000256" key="15">
    <source>
        <dbReference type="ARBA" id="ARBA00023285"/>
    </source>
</evidence>
<dbReference type="Pfam" id="PF02310">
    <property type="entry name" value="B12-binding"/>
    <property type="match status" value="1"/>
</dbReference>
<dbReference type="Pfam" id="PF02607">
    <property type="entry name" value="B12-binding_2"/>
    <property type="match status" value="1"/>
</dbReference>
<evidence type="ECO:0000256" key="3">
    <source>
        <dbReference type="ARBA" id="ARBA00005178"/>
    </source>
</evidence>
<dbReference type="GO" id="GO:0050667">
    <property type="term" value="P:homocysteine metabolic process"/>
    <property type="evidence" value="ECO:0007669"/>
    <property type="project" value="TreeGrafter"/>
</dbReference>
<keyword evidence="12" id="KW-0677">Repeat</keyword>
<evidence type="ECO:0000256" key="5">
    <source>
        <dbReference type="ARBA" id="ARBA00012032"/>
    </source>
</evidence>
<protein>
    <recommendedName>
        <fullName evidence="5">methionine synthase</fullName>
        <ecNumber evidence="5">2.1.1.13</ecNumber>
    </recommendedName>
    <alternativeName>
        <fullName evidence="16">5-methyltetrahydrofolate--homocysteine methyltransferase</fullName>
    </alternativeName>
</protein>
<dbReference type="Gene3D" id="3.40.50.280">
    <property type="entry name" value="Cobalamin-binding domain"/>
    <property type="match status" value="1"/>
</dbReference>
<dbReference type="Pfam" id="PF02965">
    <property type="entry name" value="Met_synt_B12"/>
    <property type="match status" value="1"/>
</dbReference>
<dbReference type="PROSITE" id="PS51337">
    <property type="entry name" value="B12_BINDING_NTER"/>
    <property type="match status" value="1"/>
</dbReference>
<dbReference type="SUPFAM" id="SSF51717">
    <property type="entry name" value="Dihydropteroate synthetase-like"/>
    <property type="match status" value="1"/>
</dbReference>
<accession>A0A644W4I0</accession>
<dbReference type="PIRSF" id="PIRSF000381">
    <property type="entry name" value="MetH"/>
    <property type="match status" value="1"/>
</dbReference>
<feature type="domain" description="B12-binding N-terminal" evidence="21">
    <location>
        <begin position="644"/>
        <end position="738"/>
    </location>
</feature>
<keyword evidence="7" id="KW-0028">Amino-acid biosynthesis</keyword>
<dbReference type="InterPro" id="IPR011822">
    <property type="entry name" value="MetH"/>
</dbReference>
<dbReference type="SUPFAM" id="SSF82282">
    <property type="entry name" value="Homocysteine S-methyltransferase"/>
    <property type="match status" value="1"/>
</dbReference>
<comment type="pathway">
    <text evidence="3">Amino-acid biosynthesis; L-methionine biosynthesis via de novo pathway; L-methionine from L-homocysteine (MetH route): step 1/1.</text>
</comment>
<dbReference type="PANTHER" id="PTHR45833">
    <property type="entry name" value="METHIONINE SYNTHASE"/>
    <property type="match status" value="1"/>
</dbReference>
<feature type="domain" description="Hcy-binding" evidence="17">
    <location>
        <begin position="6"/>
        <end position="320"/>
    </location>
</feature>
<dbReference type="GO" id="GO:0032259">
    <property type="term" value="P:methylation"/>
    <property type="evidence" value="ECO:0007669"/>
    <property type="project" value="UniProtKB-KW"/>
</dbReference>
<evidence type="ECO:0000256" key="13">
    <source>
        <dbReference type="ARBA" id="ARBA00022833"/>
    </source>
</evidence>
<keyword evidence="15" id="KW-0170">Cobalt</keyword>
<dbReference type="InterPro" id="IPR011005">
    <property type="entry name" value="Dihydropteroate_synth-like_sf"/>
</dbReference>
<evidence type="ECO:0000256" key="16">
    <source>
        <dbReference type="ARBA" id="ARBA00031040"/>
    </source>
</evidence>
<dbReference type="Gene3D" id="3.20.20.20">
    <property type="entry name" value="Dihydropteroate synthase-like"/>
    <property type="match status" value="1"/>
</dbReference>
<dbReference type="Pfam" id="PF00809">
    <property type="entry name" value="Pterin_bind"/>
    <property type="match status" value="1"/>
</dbReference>
<dbReference type="PROSITE" id="PS50974">
    <property type="entry name" value="ADOMET_ACTIVATION"/>
    <property type="match status" value="1"/>
</dbReference>
<dbReference type="GO" id="GO:0008270">
    <property type="term" value="F:zinc ion binding"/>
    <property type="evidence" value="ECO:0007669"/>
    <property type="project" value="InterPro"/>
</dbReference>
<name>A0A644W4I0_9ZZZZ</name>
<dbReference type="InterPro" id="IPR050554">
    <property type="entry name" value="Met_Synthase/Corrinoid"/>
</dbReference>
<reference evidence="22" key="1">
    <citation type="submission" date="2019-08" db="EMBL/GenBank/DDBJ databases">
        <authorList>
            <person name="Kucharzyk K."/>
            <person name="Murdoch R.W."/>
            <person name="Higgins S."/>
            <person name="Loffler F."/>
        </authorList>
    </citation>
    <scope>NUCLEOTIDE SEQUENCE</scope>
</reference>
<evidence type="ECO:0000259" key="21">
    <source>
        <dbReference type="PROSITE" id="PS51337"/>
    </source>
</evidence>
<evidence type="ECO:0000256" key="7">
    <source>
        <dbReference type="ARBA" id="ARBA00022605"/>
    </source>
</evidence>
<evidence type="ECO:0000256" key="1">
    <source>
        <dbReference type="ARBA" id="ARBA00001947"/>
    </source>
</evidence>
<evidence type="ECO:0000256" key="14">
    <source>
        <dbReference type="ARBA" id="ARBA00023167"/>
    </source>
</evidence>
<evidence type="ECO:0000259" key="18">
    <source>
        <dbReference type="PROSITE" id="PS50972"/>
    </source>
</evidence>
<gene>
    <name evidence="22" type="primary">metH_24</name>
    <name evidence="22" type="ORF">SDC9_44565</name>
</gene>
<comment type="caution">
    <text evidence="22">The sequence shown here is derived from an EMBL/GenBank/DDBJ whole genome shotgun (WGS) entry which is preliminary data.</text>
</comment>
<comment type="cofactor">
    <cofactor evidence="2">
        <name>methylcob(III)alamin</name>
        <dbReference type="ChEBI" id="CHEBI:28115"/>
    </cofactor>
</comment>
<organism evidence="22">
    <name type="scientific">bioreactor metagenome</name>
    <dbReference type="NCBI Taxonomy" id="1076179"/>
    <lineage>
        <taxon>unclassified sequences</taxon>
        <taxon>metagenomes</taxon>
        <taxon>ecological metagenomes</taxon>
    </lineage>
</organism>
<dbReference type="UniPathway" id="UPA00051">
    <property type="reaction ID" value="UER00081"/>
</dbReference>
<evidence type="ECO:0000313" key="22">
    <source>
        <dbReference type="EMBL" id="MPL98360.1"/>
    </source>
</evidence>
<comment type="similarity">
    <text evidence="4">Belongs to the vitamin-B12 dependent methionine synthase family.</text>
</comment>
<dbReference type="Gene3D" id="3.20.20.330">
    <property type="entry name" value="Homocysteine-binding-like domain"/>
    <property type="match status" value="1"/>
</dbReference>
<dbReference type="NCBIfam" id="NF007024">
    <property type="entry name" value="PRK09490.1"/>
    <property type="match status" value="1"/>
</dbReference>
<dbReference type="InterPro" id="IPR033706">
    <property type="entry name" value="Met_synthase_B12-bd"/>
</dbReference>
<keyword evidence="11" id="KW-0479">Metal-binding</keyword>
<dbReference type="CDD" id="cd02069">
    <property type="entry name" value="methionine_synthase_B12_BD"/>
    <property type="match status" value="1"/>
</dbReference>
<dbReference type="SUPFAM" id="SSF56507">
    <property type="entry name" value="Methionine synthase activation domain-like"/>
    <property type="match status" value="1"/>
</dbReference>
<dbReference type="InterPro" id="IPR036594">
    <property type="entry name" value="Meth_synthase_dom"/>
</dbReference>
<dbReference type="GO" id="GO:0031419">
    <property type="term" value="F:cobalamin binding"/>
    <property type="evidence" value="ECO:0007669"/>
    <property type="project" value="UniProtKB-KW"/>
</dbReference>
<dbReference type="SUPFAM" id="SSF52242">
    <property type="entry name" value="Cobalamin (vitamin B12)-binding domain"/>
    <property type="match status" value="1"/>
</dbReference>
<evidence type="ECO:0000256" key="12">
    <source>
        <dbReference type="ARBA" id="ARBA00022737"/>
    </source>
</evidence>
<dbReference type="GO" id="GO:0008705">
    <property type="term" value="F:methionine synthase activity"/>
    <property type="evidence" value="ECO:0007669"/>
    <property type="project" value="UniProtKB-EC"/>
</dbReference>
<keyword evidence="13" id="KW-0862">Zinc</keyword>
<dbReference type="EMBL" id="VSSQ01000604">
    <property type="protein sequence ID" value="MPL98360.1"/>
    <property type="molecule type" value="Genomic_DNA"/>
</dbReference>
<dbReference type="PROSITE" id="PS51332">
    <property type="entry name" value="B12_BINDING"/>
    <property type="match status" value="1"/>
</dbReference>
<dbReference type="Gene3D" id="1.10.1240.10">
    <property type="entry name" value="Methionine synthase domain"/>
    <property type="match status" value="1"/>
</dbReference>
<dbReference type="InterPro" id="IPR004223">
    <property type="entry name" value="VitB12-dep_Met_synth_activ_dom"/>
</dbReference>
<dbReference type="Gene3D" id="1.10.288.10">
    <property type="entry name" value="Cobalamin-dependent Methionine Synthase, domain 2"/>
    <property type="match status" value="1"/>
</dbReference>